<dbReference type="eggNOG" id="COG0477">
    <property type="taxonomic scope" value="Bacteria"/>
</dbReference>
<dbReference type="Gene3D" id="1.20.1720.10">
    <property type="entry name" value="Multidrug resistance protein D"/>
    <property type="match status" value="1"/>
</dbReference>
<organism evidence="9 10">
    <name type="scientific">Catellicoccus marimammalium M35/04/3</name>
    <dbReference type="NCBI Taxonomy" id="1234409"/>
    <lineage>
        <taxon>Bacteria</taxon>
        <taxon>Bacillati</taxon>
        <taxon>Bacillota</taxon>
        <taxon>Bacilli</taxon>
        <taxon>Lactobacillales</taxon>
        <taxon>Enterococcaceae</taxon>
        <taxon>Catellicoccus</taxon>
    </lineage>
</organism>
<feature type="transmembrane region" description="Helical" evidence="7">
    <location>
        <begin position="352"/>
        <end position="377"/>
    </location>
</feature>
<evidence type="ECO:0000256" key="5">
    <source>
        <dbReference type="ARBA" id="ARBA00022989"/>
    </source>
</evidence>
<evidence type="ECO:0000313" key="10">
    <source>
        <dbReference type="Proteomes" id="UP000016057"/>
    </source>
</evidence>
<feature type="domain" description="Major facilitator superfamily (MFS) profile" evidence="8">
    <location>
        <begin position="9"/>
        <end position="485"/>
    </location>
</feature>
<dbReference type="InterPro" id="IPR011701">
    <property type="entry name" value="MFS"/>
</dbReference>
<feature type="transmembrane region" description="Helical" evidence="7">
    <location>
        <begin position="398"/>
        <end position="416"/>
    </location>
</feature>
<evidence type="ECO:0000256" key="6">
    <source>
        <dbReference type="ARBA" id="ARBA00023136"/>
    </source>
</evidence>
<proteinExistence type="predicted"/>
<dbReference type="PRINTS" id="PR01036">
    <property type="entry name" value="TCRTETB"/>
</dbReference>
<gene>
    <name evidence="9" type="ORF">C683_0470</name>
</gene>
<feature type="transmembrane region" description="Helical" evidence="7">
    <location>
        <begin position="99"/>
        <end position="125"/>
    </location>
</feature>
<comment type="subcellular location">
    <subcellularLocation>
        <location evidence="1">Cell membrane</location>
        <topology evidence="1">Multi-pass membrane protein</topology>
    </subcellularLocation>
</comment>
<feature type="transmembrane region" description="Helical" evidence="7">
    <location>
        <begin position="262"/>
        <end position="283"/>
    </location>
</feature>
<feature type="transmembrane region" description="Helical" evidence="7">
    <location>
        <begin position="161"/>
        <end position="180"/>
    </location>
</feature>
<dbReference type="Pfam" id="PF07690">
    <property type="entry name" value="MFS_1"/>
    <property type="match status" value="1"/>
</dbReference>
<dbReference type="EMBL" id="AMYT01000011">
    <property type="protein sequence ID" value="EKU27689.1"/>
    <property type="molecule type" value="Genomic_DNA"/>
</dbReference>
<dbReference type="InterPro" id="IPR020846">
    <property type="entry name" value="MFS_dom"/>
</dbReference>
<evidence type="ECO:0000259" key="8">
    <source>
        <dbReference type="PROSITE" id="PS50850"/>
    </source>
</evidence>
<keyword evidence="6 7" id="KW-0472">Membrane</keyword>
<dbReference type="PANTHER" id="PTHR23501">
    <property type="entry name" value="MAJOR FACILITATOR SUPERFAMILY"/>
    <property type="match status" value="1"/>
</dbReference>
<sequence length="493" mass="54281">MTKQRKLIVTIALFIATFMSAIEGTIVTTAMPTIISSLDGLSVMNWVFSIYLLMSAIMTPIYGKLADLKGRKIIFIIGILFFIIGSSLCGLSQSMEFLIFSRAIQGIGAGSILPLSLTIIADLYTAEERANIMGLNNAAWGIASIIAPLLGGMIVQYLNWHWIFLINVPIGIIVIGMVFFGLKENRNNFNSVGKLDIKGAALLMIFLLLFLYAFQLFGDQGFKAPVFLLLIISVIILLLFIRIEKVTENPIISPKLFNSKSVLIINCVTLCVSGFLTGIDVYTPMWLQTLNGSSATLSGLALAPMSIFWMVGSFLAGKLLSRLEVKKILLIGSSLLFVSTIIYSIYPISTPYFVFCIIGVLLGIGFGMSITTSAVAIQESVETKLVGSATSLNTLFRTLGQSIMVAIYGTVLNMSMNSEMTKYPQIHQEDLNRFMNVQEVHNVPTGILQSLRSIMYNGLHHIFITSVVIMLLSLVFLLLWKAKNTNKNEKNEK</sequence>
<feature type="transmembrane region" description="Helical" evidence="7">
    <location>
        <begin position="40"/>
        <end position="61"/>
    </location>
</feature>
<dbReference type="PATRIC" id="fig|1234409.3.peg.437"/>
<name>K8Z9H8_9ENTE</name>
<evidence type="ECO:0000313" key="9">
    <source>
        <dbReference type="EMBL" id="EKU27689.1"/>
    </source>
</evidence>
<keyword evidence="10" id="KW-1185">Reference proteome</keyword>
<feature type="transmembrane region" description="Helical" evidence="7">
    <location>
        <begin position="328"/>
        <end position="346"/>
    </location>
</feature>
<feature type="transmembrane region" description="Helical" evidence="7">
    <location>
        <begin position="224"/>
        <end position="241"/>
    </location>
</feature>
<feature type="transmembrane region" description="Helical" evidence="7">
    <location>
        <begin position="458"/>
        <end position="480"/>
    </location>
</feature>
<dbReference type="RefSeq" id="WP_009489272.1">
    <property type="nucleotide sequence ID" value="NZ_AMYT01000011.1"/>
</dbReference>
<protein>
    <submittedName>
        <fullName evidence="9">Permeases of the major facilitator superfamily</fullName>
    </submittedName>
</protein>
<evidence type="ECO:0000256" key="1">
    <source>
        <dbReference type="ARBA" id="ARBA00004651"/>
    </source>
</evidence>
<evidence type="ECO:0000256" key="7">
    <source>
        <dbReference type="SAM" id="Phobius"/>
    </source>
</evidence>
<dbReference type="GO" id="GO:0022857">
    <property type="term" value="F:transmembrane transporter activity"/>
    <property type="evidence" value="ECO:0007669"/>
    <property type="project" value="InterPro"/>
</dbReference>
<dbReference type="PROSITE" id="PS50850">
    <property type="entry name" value="MFS"/>
    <property type="match status" value="1"/>
</dbReference>
<keyword evidence="2" id="KW-0813">Transport</keyword>
<dbReference type="GO" id="GO:0005886">
    <property type="term" value="C:plasma membrane"/>
    <property type="evidence" value="ECO:0007669"/>
    <property type="project" value="UniProtKB-SubCell"/>
</dbReference>
<feature type="transmembrane region" description="Helical" evidence="7">
    <location>
        <begin position="295"/>
        <end position="316"/>
    </location>
</feature>
<dbReference type="CDD" id="cd17502">
    <property type="entry name" value="MFS_Azr1_MDR_like"/>
    <property type="match status" value="1"/>
</dbReference>
<dbReference type="FunFam" id="1.20.1720.10:FF:000004">
    <property type="entry name" value="EmrB/QacA family drug resistance transporter"/>
    <property type="match status" value="1"/>
</dbReference>
<dbReference type="OrthoDB" id="9816041at2"/>
<dbReference type="InterPro" id="IPR036259">
    <property type="entry name" value="MFS_trans_sf"/>
</dbReference>
<feature type="transmembrane region" description="Helical" evidence="7">
    <location>
        <begin position="200"/>
        <end position="218"/>
    </location>
</feature>
<dbReference type="Proteomes" id="UP000016057">
    <property type="component" value="Unassembled WGS sequence"/>
</dbReference>
<dbReference type="PANTHER" id="PTHR23501:SF191">
    <property type="entry name" value="VACUOLAR BASIC AMINO ACID TRANSPORTER 4"/>
    <property type="match status" value="1"/>
</dbReference>
<feature type="transmembrane region" description="Helical" evidence="7">
    <location>
        <begin position="137"/>
        <end position="155"/>
    </location>
</feature>
<feature type="transmembrane region" description="Helical" evidence="7">
    <location>
        <begin position="73"/>
        <end position="93"/>
    </location>
</feature>
<evidence type="ECO:0000256" key="4">
    <source>
        <dbReference type="ARBA" id="ARBA00022692"/>
    </source>
</evidence>
<keyword evidence="4 7" id="KW-0812">Transmembrane</keyword>
<evidence type="ECO:0000256" key="2">
    <source>
        <dbReference type="ARBA" id="ARBA00022448"/>
    </source>
</evidence>
<dbReference type="SUPFAM" id="SSF103473">
    <property type="entry name" value="MFS general substrate transporter"/>
    <property type="match status" value="1"/>
</dbReference>
<evidence type="ECO:0000256" key="3">
    <source>
        <dbReference type="ARBA" id="ARBA00022475"/>
    </source>
</evidence>
<keyword evidence="3" id="KW-1003">Cell membrane</keyword>
<comment type="caution">
    <text evidence="9">The sequence shown here is derived from an EMBL/GenBank/DDBJ whole genome shotgun (WGS) entry which is preliminary data.</text>
</comment>
<dbReference type="Gene3D" id="1.20.1250.20">
    <property type="entry name" value="MFS general substrate transporter like domains"/>
    <property type="match status" value="1"/>
</dbReference>
<keyword evidence="5 7" id="KW-1133">Transmembrane helix</keyword>
<dbReference type="STRING" id="1234409.C683_0470"/>
<reference evidence="9 10" key="1">
    <citation type="journal article" date="2013" name="Genome Announc.">
        <title>Draft Genome Sequence of Catellicoccus marimammalium, a Novel Species Commonly Found in Gull Feces.</title>
        <authorList>
            <person name="Weigand M.R."/>
            <person name="Ryu H."/>
            <person name="Bozcek L."/>
            <person name="Konstantinidis K.T."/>
            <person name="Santo Domingo J.W."/>
        </authorList>
    </citation>
    <scope>NUCLEOTIDE SEQUENCE [LARGE SCALE GENOMIC DNA]</scope>
    <source>
        <strain evidence="9 10">M35/04/3</strain>
    </source>
</reference>
<accession>K8Z9H8</accession>
<dbReference type="AlphaFoldDB" id="K8Z9H8"/>